<feature type="transmembrane region" description="Helical" evidence="1">
    <location>
        <begin position="153"/>
        <end position="175"/>
    </location>
</feature>
<gene>
    <name evidence="3" type="primary">vanZ</name>
    <name evidence="3" type="ORF">GCM10007971_17570</name>
</gene>
<organism evidence="3 4">
    <name type="scientific">Oceanobacillus indicireducens</name>
    <dbReference type="NCBI Taxonomy" id="1004261"/>
    <lineage>
        <taxon>Bacteria</taxon>
        <taxon>Bacillati</taxon>
        <taxon>Bacillota</taxon>
        <taxon>Bacilli</taxon>
        <taxon>Bacillales</taxon>
        <taxon>Bacillaceae</taxon>
        <taxon>Oceanobacillus</taxon>
    </lineage>
</organism>
<evidence type="ECO:0000256" key="1">
    <source>
        <dbReference type="SAM" id="Phobius"/>
    </source>
</evidence>
<feature type="transmembrane region" description="Helical" evidence="1">
    <location>
        <begin position="98"/>
        <end position="117"/>
    </location>
</feature>
<keyword evidence="4" id="KW-1185">Reference proteome</keyword>
<keyword evidence="1" id="KW-0812">Transmembrane</keyword>
<feature type="transmembrane region" description="Helical" evidence="1">
    <location>
        <begin position="69"/>
        <end position="86"/>
    </location>
</feature>
<feature type="domain" description="VanZ-like" evidence="2">
    <location>
        <begin position="22"/>
        <end position="140"/>
    </location>
</feature>
<dbReference type="AlphaFoldDB" id="A0A917XY74"/>
<feature type="transmembrane region" description="Helical" evidence="1">
    <location>
        <begin position="123"/>
        <end position="141"/>
    </location>
</feature>
<comment type="caution">
    <text evidence="3">The sequence shown here is derived from an EMBL/GenBank/DDBJ whole genome shotgun (WGS) entry which is preliminary data.</text>
</comment>
<dbReference type="RefSeq" id="WP_229782633.1">
    <property type="nucleotide sequence ID" value="NZ_BMOS01000010.1"/>
</dbReference>
<protein>
    <submittedName>
        <fullName evidence="3">VanZ family protein</fullName>
    </submittedName>
</protein>
<evidence type="ECO:0000313" key="3">
    <source>
        <dbReference type="EMBL" id="GGN57019.1"/>
    </source>
</evidence>
<evidence type="ECO:0000259" key="2">
    <source>
        <dbReference type="Pfam" id="PF04892"/>
    </source>
</evidence>
<feature type="transmembrane region" description="Helical" evidence="1">
    <location>
        <begin position="15"/>
        <end position="38"/>
    </location>
</feature>
<dbReference type="InterPro" id="IPR006976">
    <property type="entry name" value="VanZ-like"/>
</dbReference>
<dbReference type="EMBL" id="BMOS01000010">
    <property type="protein sequence ID" value="GGN57019.1"/>
    <property type="molecule type" value="Genomic_DNA"/>
</dbReference>
<name>A0A917XY74_9BACI</name>
<dbReference type="InterPro" id="IPR053150">
    <property type="entry name" value="Teicoplanin_resist-assoc"/>
</dbReference>
<reference evidence="3" key="2">
    <citation type="submission" date="2020-09" db="EMBL/GenBank/DDBJ databases">
        <authorList>
            <person name="Sun Q."/>
            <person name="Ohkuma M."/>
        </authorList>
    </citation>
    <scope>NUCLEOTIDE SEQUENCE</scope>
    <source>
        <strain evidence="3">JCM 17251</strain>
    </source>
</reference>
<reference evidence="3" key="1">
    <citation type="journal article" date="2014" name="Int. J. Syst. Evol. Microbiol.">
        <title>Complete genome sequence of Corynebacterium casei LMG S-19264T (=DSM 44701T), isolated from a smear-ripened cheese.</title>
        <authorList>
            <consortium name="US DOE Joint Genome Institute (JGI-PGF)"/>
            <person name="Walter F."/>
            <person name="Albersmeier A."/>
            <person name="Kalinowski J."/>
            <person name="Ruckert C."/>
        </authorList>
    </citation>
    <scope>NUCLEOTIDE SEQUENCE</scope>
    <source>
        <strain evidence="3">JCM 17251</strain>
    </source>
</reference>
<dbReference type="PANTHER" id="PTHR36834">
    <property type="entry name" value="MEMBRANE PROTEIN-RELATED"/>
    <property type="match status" value="1"/>
</dbReference>
<keyword evidence="1" id="KW-1133">Transmembrane helix</keyword>
<dbReference type="PANTHER" id="PTHR36834:SF2">
    <property type="entry name" value="MEMBRANE PROTEIN"/>
    <property type="match status" value="1"/>
</dbReference>
<proteinExistence type="predicted"/>
<sequence length="176" mass="19929">MERLNVEKIKRRQRVITISLLVIYLLALTWIILFKMALSSYELPYMRNINIVPFADLTIINNQIDFDEIILNIIIFIPFGIYLSMLKPNWSFLKKIAPIASVSLLFEVFQFVFAIGASDITDFIGNTLGGMVGIGVYFILCKIFKEKQKINKVLNVLGIIGTVCVIGLLGLLIIVN</sequence>
<evidence type="ECO:0000313" key="4">
    <source>
        <dbReference type="Proteomes" id="UP000624041"/>
    </source>
</evidence>
<dbReference type="Pfam" id="PF04892">
    <property type="entry name" value="VanZ"/>
    <property type="match status" value="1"/>
</dbReference>
<dbReference type="Proteomes" id="UP000624041">
    <property type="component" value="Unassembled WGS sequence"/>
</dbReference>
<keyword evidence="1" id="KW-0472">Membrane</keyword>
<accession>A0A917XY74</accession>